<feature type="domain" description="HTH luxR-type" evidence="5">
    <location>
        <begin position="157"/>
        <end position="222"/>
    </location>
</feature>
<keyword evidence="2" id="KW-0238">DNA-binding</keyword>
<dbReference type="Gene3D" id="1.10.10.10">
    <property type="entry name" value="Winged helix-like DNA-binding domain superfamily/Winged helix DNA-binding domain"/>
    <property type="match status" value="1"/>
</dbReference>
<dbReference type="InterPro" id="IPR000792">
    <property type="entry name" value="Tscrpt_reg_LuxR_C"/>
</dbReference>
<dbReference type="CDD" id="cd06170">
    <property type="entry name" value="LuxR_C_like"/>
    <property type="match status" value="1"/>
</dbReference>
<name>A0A5P2CTM4_STRVZ</name>
<evidence type="ECO:0000259" key="6">
    <source>
        <dbReference type="PROSITE" id="PS50112"/>
    </source>
</evidence>
<dbReference type="NCBIfam" id="TIGR00229">
    <property type="entry name" value="sensory_box"/>
    <property type="match status" value="1"/>
</dbReference>
<dbReference type="PANTHER" id="PTHR44688">
    <property type="entry name" value="DNA-BINDING TRANSCRIPTIONAL ACTIVATOR DEVR_DOSR"/>
    <property type="match status" value="1"/>
</dbReference>
<sequence length="248" mass="26136">MKREPRGAPDDTSETAAAKPREADAAVWRGRFVTLLDRSPTPTAIAGTNGLVSVANPAFTAALGLQPGGVAGRLLLDLLTPTNSDQLRKLDEAMRSGRRSRYPVEACWRARGTVRHGQVTVEPVTDPLEDTPPLIVTLRVADEGEETGGDGVGDAEDELAHPALSAQEARILRLVAGGATTAVVARTIGIGVDGVNYHLTRLCRRLRVPNRTALVARAYVLGLLAPEAWPPRVSGPAGRRTGPARGGA</sequence>
<gene>
    <name evidence="7" type="ORF">DEJ49_34045</name>
</gene>
<accession>A0A5P2CTM4</accession>
<dbReference type="CDD" id="cd00130">
    <property type="entry name" value="PAS"/>
    <property type="match status" value="1"/>
</dbReference>
<dbReference type="InterPro" id="IPR000014">
    <property type="entry name" value="PAS"/>
</dbReference>
<dbReference type="GO" id="GO:0006355">
    <property type="term" value="P:regulation of DNA-templated transcription"/>
    <property type="evidence" value="ECO:0007669"/>
    <property type="project" value="InterPro"/>
</dbReference>
<dbReference type="Pfam" id="PF00196">
    <property type="entry name" value="GerE"/>
    <property type="match status" value="1"/>
</dbReference>
<keyword evidence="3" id="KW-0804">Transcription</keyword>
<dbReference type="Proteomes" id="UP000324015">
    <property type="component" value="Chromosome"/>
</dbReference>
<dbReference type="InterPro" id="IPR036388">
    <property type="entry name" value="WH-like_DNA-bd_sf"/>
</dbReference>
<feature type="region of interest" description="Disordered" evidence="4">
    <location>
        <begin position="1"/>
        <end position="23"/>
    </location>
</feature>
<feature type="domain" description="PAS" evidence="6">
    <location>
        <begin position="28"/>
        <end position="98"/>
    </location>
</feature>
<keyword evidence="1" id="KW-0805">Transcription regulation</keyword>
<dbReference type="InterPro" id="IPR035965">
    <property type="entry name" value="PAS-like_dom_sf"/>
</dbReference>
<evidence type="ECO:0000259" key="5">
    <source>
        <dbReference type="PROSITE" id="PS50043"/>
    </source>
</evidence>
<dbReference type="SUPFAM" id="SSF46894">
    <property type="entry name" value="C-terminal effector domain of the bipartite response regulators"/>
    <property type="match status" value="1"/>
</dbReference>
<dbReference type="PANTHER" id="PTHR44688:SF16">
    <property type="entry name" value="DNA-BINDING TRANSCRIPTIONAL ACTIVATOR DEVR_DOSR"/>
    <property type="match status" value="1"/>
</dbReference>
<dbReference type="SUPFAM" id="SSF55785">
    <property type="entry name" value="PYP-like sensor domain (PAS domain)"/>
    <property type="match status" value="1"/>
</dbReference>
<dbReference type="Gene3D" id="3.30.450.20">
    <property type="entry name" value="PAS domain"/>
    <property type="match status" value="1"/>
</dbReference>
<proteinExistence type="predicted"/>
<dbReference type="InterPro" id="IPR016032">
    <property type="entry name" value="Sig_transdc_resp-reg_C-effctor"/>
</dbReference>
<evidence type="ECO:0000256" key="3">
    <source>
        <dbReference type="ARBA" id="ARBA00023163"/>
    </source>
</evidence>
<dbReference type="PROSITE" id="PS50112">
    <property type="entry name" value="PAS"/>
    <property type="match status" value="1"/>
</dbReference>
<organism evidence="7 8">
    <name type="scientific">Streptomyces venezuelae</name>
    <dbReference type="NCBI Taxonomy" id="54571"/>
    <lineage>
        <taxon>Bacteria</taxon>
        <taxon>Bacillati</taxon>
        <taxon>Actinomycetota</taxon>
        <taxon>Actinomycetes</taxon>
        <taxon>Kitasatosporales</taxon>
        <taxon>Streptomycetaceae</taxon>
        <taxon>Streptomyces</taxon>
    </lineage>
</organism>
<dbReference type="InterPro" id="IPR013767">
    <property type="entry name" value="PAS_fold"/>
</dbReference>
<reference evidence="7 8" key="1">
    <citation type="submission" date="2018-05" db="EMBL/GenBank/DDBJ databases">
        <title>Streptomyces venezuelae.</title>
        <authorList>
            <person name="Kim W."/>
            <person name="Lee N."/>
            <person name="Cho B.-K."/>
        </authorList>
    </citation>
    <scope>NUCLEOTIDE SEQUENCE [LARGE SCALE GENOMIC DNA]</scope>
    <source>
        <strain evidence="7 8">ATCC 14585</strain>
    </source>
</reference>
<dbReference type="AlphaFoldDB" id="A0A5P2CTM4"/>
<evidence type="ECO:0000313" key="8">
    <source>
        <dbReference type="Proteomes" id="UP000324015"/>
    </source>
</evidence>
<dbReference type="EMBL" id="CP029191">
    <property type="protein sequence ID" value="QES45357.1"/>
    <property type="molecule type" value="Genomic_DNA"/>
</dbReference>
<evidence type="ECO:0000256" key="1">
    <source>
        <dbReference type="ARBA" id="ARBA00023015"/>
    </source>
</evidence>
<evidence type="ECO:0000256" key="4">
    <source>
        <dbReference type="SAM" id="MobiDB-lite"/>
    </source>
</evidence>
<evidence type="ECO:0000256" key="2">
    <source>
        <dbReference type="ARBA" id="ARBA00023125"/>
    </source>
</evidence>
<dbReference type="SMART" id="SM00421">
    <property type="entry name" value="HTH_LUXR"/>
    <property type="match status" value="1"/>
</dbReference>
<protein>
    <submittedName>
        <fullName evidence="7">Diguanylate cyclase</fullName>
    </submittedName>
</protein>
<dbReference type="Pfam" id="PF00989">
    <property type="entry name" value="PAS"/>
    <property type="match status" value="1"/>
</dbReference>
<evidence type="ECO:0000313" key="7">
    <source>
        <dbReference type="EMBL" id="QES45357.1"/>
    </source>
</evidence>
<dbReference type="GO" id="GO:0003677">
    <property type="term" value="F:DNA binding"/>
    <property type="evidence" value="ECO:0007669"/>
    <property type="project" value="UniProtKB-KW"/>
</dbReference>
<dbReference type="PROSITE" id="PS50043">
    <property type="entry name" value="HTH_LUXR_2"/>
    <property type="match status" value="1"/>
</dbReference>
<dbReference type="SMART" id="SM00091">
    <property type="entry name" value="PAS"/>
    <property type="match status" value="1"/>
</dbReference>